<dbReference type="Gene3D" id="3.30.565.10">
    <property type="entry name" value="Histidine kinase-like ATPase, C-terminal domain"/>
    <property type="match status" value="1"/>
</dbReference>
<dbReference type="InterPro" id="IPR036890">
    <property type="entry name" value="HATPase_C_sf"/>
</dbReference>
<evidence type="ECO:0000313" key="5">
    <source>
        <dbReference type="EMBL" id="KAB2816239.1"/>
    </source>
</evidence>
<evidence type="ECO:0000256" key="3">
    <source>
        <dbReference type="ARBA" id="ARBA00022553"/>
    </source>
</evidence>
<dbReference type="RefSeq" id="WP_151693667.1">
    <property type="nucleotide sequence ID" value="NZ_BMGX01000001.1"/>
</dbReference>
<dbReference type="AlphaFoldDB" id="A0A6L3ZH09"/>
<dbReference type="Proteomes" id="UP000484164">
    <property type="component" value="Unassembled WGS sequence"/>
</dbReference>
<dbReference type="CDD" id="cd00082">
    <property type="entry name" value="HisKA"/>
    <property type="match status" value="1"/>
</dbReference>
<protein>
    <recommendedName>
        <fullName evidence="2">histidine kinase</fullName>
        <ecNumber evidence="2">2.7.13.3</ecNumber>
    </recommendedName>
</protein>
<dbReference type="SMART" id="SM00388">
    <property type="entry name" value="HisKA"/>
    <property type="match status" value="1"/>
</dbReference>
<keyword evidence="6" id="KW-1185">Reference proteome</keyword>
<dbReference type="InterPro" id="IPR003018">
    <property type="entry name" value="GAF"/>
</dbReference>
<comment type="catalytic activity">
    <reaction evidence="1">
        <text>ATP + protein L-histidine = ADP + protein N-phospho-L-histidine.</text>
        <dbReference type="EC" id="2.7.13.3"/>
    </reaction>
</comment>
<dbReference type="OrthoDB" id="9811889at2"/>
<dbReference type="EC" id="2.7.13.3" evidence="2"/>
<dbReference type="Pfam" id="PF02518">
    <property type="entry name" value="HATPase_c"/>
    <property type="match status" value="1"/>
</dbReference>
<evidence type="ECO:0000259" key="4">
    <source>
        <dbReference type="PROSITE" id="PS50109"/>
    </source>
</evidence>
<proteinExistence type="predicted"/>
<dbReference type="EMBL" id="WBVQ01000002">
    <property type="protein sequence ID" value="KAB2816239.1"/>
    <property type="molecule type" value="Genomic_DNA"/>
</dbReference>
<dbReference type="SMART" id="SM00387">
    <property type="entry name" value="HATPase_c"/>
    <property type="match status" value="1"/>
</dbReference>
<accession>A0A6L3ZH09</accession>
<dbReference type="PROSITE" id="PS50109">
    <property type="entry name" value="HIS_KIN"/>
    <property type="match status" value="1"/>
</dbReference>
<dbReference type="InterPro" id="IPR003661">
    <property type="entry name" value="HisK_dim/P_dom"/>
</dbReference>
<feature type="domain" description="Histidine kinase" evidence="4">
    <location>
        <begin position="186"/>
        <end position="401"/>
    </location>
</feature>
<keyword evidence="3" id="KW-0597">Phosphoprotein</keyword>
<dbReference type="InterPro" id="IPR029016">
    <property type="entry name" value="GAF-like_dom_sf"/>
</dbReference>
<dbReference type="InterPro" id="IPR004358">
    <property type="entry name" value="Sig_transdc_His_kin-like_C"/>
</dbReference>
<gene>
    <name evidence="5" type="ORF">F8C82_11165</name>
</gene>
<reference evidence="5 6" key="1">
    <citation type="submission" date="2019-10" db="EMBL/GenBank/DDBJ databases">
        <title>Genome sequence of Phaeocystidibacter marisrubri JCM30614 (type strain).</title>
        <authorList>
            <person name="Bowman J.P."/>
        </authorList>
    </citation>
    <scope>NUCLEOTIDE SEQUENCE [LARGE SCALE GENOMIC DNA]</scope>
    <source>
        <strain evidence="5 6">JCM 30614</strain>
    </source>
</reference>
<dbReference type="SUPFAM" id="SSF55781">
    <property type="entry name" value="GAF domain-like"/>
    <property type="match status" value="1"/>
</dbReference>
<dbReference type="Gene3D" id="1.10.287.130">
    <property type="match status" value="1"/>
</dbReference>
<dbReference type="Pfam" id="PF01590">
    <property type="entry name" value="GAF"/>
    <property type="match status" value="1"/>
</dbReference>
<dbReference type="PANTHER" id="PTHR43102:SF2">
    <property type="entry name" value="GAF DOMAIN-CONTAINING PROTEIN"/>
    <property type="match status" value="1"/>
</dbReference>
<sequence length="401" mass="44830">MISPMTDQESSRLAAVEEYEKLSRDERDALDDVANLASLICKVPISLVTFITEHEQLVRGAKGIDLESTKREVAFCANTIKSSSLFQVEDAFDDERFQHNPLVTGDPNIRFYAGFPLETSDGERLGALCVIDREPKKLTKDQVEALRILAEQVIKRLELGRTKRELQSNFDTLSNINALRTRLINVLAHDIRGPISSMRMVMDLLVDGDLSVEERVEFAQMMSDVLTQTDDLLQNILEWGKAIGFEELFNYSEVPVHDIIEDVCELTAGQAKMKKVKVKDTSDEALTVLLDVNVFRLVLRNLVANAVKYSKPNTMIEIRSFMENNALHLEVIDQGVGMTDEEMANMFAGGVQKSTKGTKGEVGTGLGLMFVKDMMSRYNGDIYVERNSSGGCTFVSIFPVP</sequence>
<dbReference type="InterPro" id="IPR003594">
    <property type="entry name" value="HATPase_dom"/>
</dbReference>
<dbReference type="GO" id="GO:0000155">
    <property type="term" value="F:phosphorelay sensor kinase activity"/>
    <property type="evidence" value="ECO:0007669"/>
    <property type="project" value="InterPro"/>
</dbReference>
<dbReference type="InterPro" id="IPR036097">
    <property type="entry name" value="HisK_dim/P_sf"/>
</dbReference>
<dbReference type="SUPFAM" id="SSF47384">
    <property type="entry name" value="Homodimeric domain of signal transducing histidine kinase"/>
    <property type="match status" value="1"/>
</dbReference>
<name>A0A6L3ZH09_9FLAO</name>
<dbReference type="InterPro" id="IPR005467">
    <property type="entry name" value="His_kinase_dom"/>
</dbReference>
<evidence type="ECO:0000256" key="2">
    <source>
        <dbReference type="ARBA" id="ARBA00012438"/>
    </source>
</evidence>
<evidence type="ECO:0000313" key="6">
    <source>
        <dbReference type="Proteomes" id="UP000484164"/>
    </source>
</evidence>
<comment type="caution">
    <text evidence="5">The sequence shown here is derived from an EMBL/GenBank/DDBJ whole genome shotgun (WGS) entry which is preliminary data.</text>
</comment>
<dbReference type="PANTHER" id="PTHR43102">
    <property type="entry name" value="SLR1143 PROTEIN"/>
    <property type="match status" value="1"/>
</dbReference>
<organism evidence="5 6">
    <name type="scientific">Phaeocystidibacter marisrubri</name>
    <dbReference type="NCBI Taxonomy" id="1577780"/>
    <lineage>
        <taxon>Bacteria</taxon>
        <taxon>Pseudomonadati</taxon>
        <taxon>Bacteroidota</taxon>
        <taxon>Flavobacteriia</taxon>
        <taxon>Flavobacteriales</taxon>
        <taxon>Phaeocystidibacteraceae</taxon>
        <taxon>Phaeocystidibacter</taxon>
    </lineage>
</organism>
<dbReference type="SUPFAM" id="SSF55874">
    <property type="entry name" value="ATPase domain of HSP90 chaperone/DNA topoisomerase II/histidine kinase"/>
    <property type="match status" value="1"/>
</dbReference>
<keyword evidence="5" id="KW-0418">Kinase</keyword>
<dbReference type="Gene3D" id="3.30.450.40">
    <property type="match status" value="1"/>
</dbReference>
<dbReference type="PRINTS" id="PR00344">
    <property type="entry name" value="BCTRLSENSOR"/>
</dbReference>
<keyword evidence="5" id="KW-0808">Transferase</keyword>
<evidence type="ECO:0000256" key="1">
    <source>
        <dbReference type="ARBA" id="ARBA00000085"/>
    </source>
</evidence>
<dbReference type="SMART" id="SM00065">
    <property type="entry name" value="GAF"/>
    <property type="match status" value="1"/>
</dbReference>